<dbReference type="Proteomes" id="UP000740605">
    <property type="component" value="Unassembled WGS sequence"/>
</dbReference>
<evidence type="ECO:0000313" key="6">
    <source>
        <dbReference type="EMBL" id="MBT8798435.1"/>
    </source>
</evidence>
<sequence>MTQEKNPLRVIVAGGGLGGLALTAGLLKRGIDVTTFERDTDLSRTGGYHIHLDRAATTALRGLLEPESFEAILASSATTRVQGGDVMRDMRGRLLLRKAAPDDDGGVNIDRITLRLILADAAAAALRTGTVVHRHSTEDDGTISVGLEDGTTHTADVLVAADGVHSHIAAALAGRPTNTPTGLLGIGGRTPASALPKKARELFSTDSGLAIGPGGTGLYIGYHDPVNQAAVNSPHLAHPVTTEPTYIWGAVLSESPSTDALRPLEGGELRDATTALLRRAGWTSPMLDVITHTDTDGLATFRFHAGPEVANDVAPWPAGPVTALGDAVHAMPPTAGMGAATAIRDAAALADGLETVRDQQATIPAAVHDFEHGMRIRGAAAVSASLGPVGIIHATNTPAGRIVARVGLPLGAALERLRHRPR</sequence>
<keyword evidence="3" id="KW-0560">Oxidoreductase</keyword>
<dbReference type="InterPro" id="IPR036188">
    <property type="entry name" value="FAD/NAD-bd_sf"/>
</dbReference>
<comment type="caution">
    <text evidence="6">The sequence shown here is derived from an EMBL/GenBank/DDBJ whole genome shotgun (WGS) entry which is preliminary data.</text>
</comment>
<feature type="domain" description="FAD-binding" evidence="5">
    <location>
        <begin position="313"/>
        <end position="361"/>
    </location>
</feature>
<dbReference type="PANTHER" id="PTHR47178">
    <property type="entry name" value="MONOOXYGENASE, FAD-BINDING"/>
    <property type="match status" value="1"/>
</dbReference>
<keyword evidence="4 6" id="KW-0503">Monooxygenase</keyword>
<organism evidence="6 7">
    <name type="scientific">Microbacterium flavum</name>
    <dbReference type="NCBI Taxonomy" id="415216"/>
    <lineage>
        <taxon>Bacteria</taxon>
        <taxon>Bacillati</taxon>
        <taxon>Actinomycetota</taxon>
        <taxon>Actinomycetes</taxon>
        <taxon>Micrococcales</taxon>
        <taxon>Microbacteriaceae</taxon>
        <taxon>Microbacterium</taxon>
    </lineage>
</organism>
<evidence type="ECO:0000313" key="7">
    <source>
        <dbReference type="Proteomes" id="UP000740605"/>
    </source>
</evidence>
<evidence type="ECO:0000256" key="3">
    <source>
        <dbReference type="ARBA" id="ARBA00023002"/>
    </source>
</evidence>
<evidence type="ECO:0000256" key="4">
    <source>
        <dbReference type="ARBA" id="ARBA00023033"/>
    </source>
</evidence>
<protein>
    <submittedName>
        <fullName evidence="6">FAD-dependent monooxygenase</fullName>
    </submittedName>
</protein>
<dbReference type="SUPFAM" id="SSF51905">
    <property type="entry name" value="FAD/NAD(P)-binding domain"/>
    <property type="match status" value="1"/>
</dbReference>
<dbReference type="Pfam" id="PF01494">
    <property type="entry name" value="FAD_binding_3"/>
    <property type="match status" value="2"/>
</dbReference>
<dbReference type="Gene3D" id="3.50.50.60">
    <property type="entry name" value="FAD/NAD(P)-binding domain"/>
    <property type="match status" value="1"/>
</dbReference>
<evidence type="ECO:0000259" key="5">
    <source>
        <dbReference type="Pfam" id="PF01494"/>
    </source>
</evidence>
<dbReference type="RefSeq" id="WP_215487664.1">
    <property type="nucleotide sequence ID" value="NZ_BAAAPJ010000006.1"/>
</dbReference>
<evidence type="ECO:0000256" key="2">
    <source>
        <dbReference type="ARBA" id="ARBA00022827"/>
    </source>
</evidence>
<proteinExistence type="predicted"/>
<accession>A0ABS5XV68</accession>
<dbReference type="EMBL" id="JAFLHG010000008">
    <property type="protein sequence ID" value="MBT8798435.1"/>
    <property type="molecule type" value="Genomic_DNA"/>
</dbReference>
<gene>
    <name evidence="6" type="ORF">J0P97_10165</name>
</gene>
<name>A0ABS5XV68_9MICO</name>
<keyword evidence="1" id="KW-0285">Flavoprotein</keyword>
<keyword evidence="7" id="KW-1185">Reference proteome</keyword>
<feature type="domain" description="FAD-binding" evidence="5">
    <location>
        <begin position="9"/>
        <end position="173"/>
    </location>
</feature>
<dbReference type="PRINTS" id="PR00420">
    <property type="entry name" value="RNGMNOXGNASE"/>
</dbReference>
<evidence type="ECO:0000256" key="1">
    <source>
        <dbReference type="ARBA" id="ARBA00022630"/>
    </source>
</evidence>
<dbReference type="GO" id="GO:0004497">
    <property type="term" value="F:monooxygenase activity"/>
    <property type="evidence" value="ECO:0007669"/>
    <property type="project" value="UniProtKB-KW"/>
</dbReference>
<dbReference type="InterPro" id="IPR002938">
    <property type="entry name" value="FAD-bd"/>
</dbReference>
<dbReference type="PANTHER" id="PTHR47178:SF5">
    <property type="entry name" value="FAD-BINDING DOMAIN-CONTAINING PROTEIN"/>
    <property type="match status" value="1"/>
</dbReference>
<reference evidence="6 7" key="1">
    <citation type="submission" date="2021-03" db="EMBL/GenBank/DDBJ databases">
        <title>Microbacterium pauli sp. nov., isolated from microfiltered milk.</title>
        <authorList>
            <person name="Bellassi P."/>
            <person name="Fontana A."/>
            <person name="Callegari M.L."/>
            <person name="Lorenzo M."/>
            <person name="Cappa F."/>
        </authorList>
    </citation>
    <scope>NUCLEOTIDE SEQUENCE [LARGE SCALE GENOMIC DNA]</scope>
    <source>
        <strain evidence="6 7">DSM 18909</strain>
    </source>
</reference>
<keyword evidence="2" id="KW-0274">FAD</keyword>